<protein>
    <submittedName>
        <fullName evidence="9">Iron complex transport system permease protein</fullName>
    </submittedName>
</protein>
<dbReference type="PANTHER" id="PTHR30472:SF24">
    <property type="entry name" value="FERRIC ENTEROBACTIN TRANSPORT SYSTEM PERMEASE PROTEIN FEPG"/>
    <property type="match status" value="1"/>
</dbReference>
<gene>
    <name evidence="9" type="ORF">J2Z66_005296</name>
</gene>
<feature type="transmembrane region" description="Helical" evidence="8">
    <location>
        <begin position="124"/>
        <end position="144"/>
    </location>
</feature>
<evidence type="ECO:0000313" key="9">
    <source>
        <dbReference type="EMBL" id="MBP1993670.1"/>
    </source>
</evidence>
<keyword evidence="3" id="KW-0813">Transport</keyword>
<feature type="transmembrane region" description="Helical" evidence="8">
    <location>
        <begin position="67"/>
        <end position="87"/>
    </location>
</feature>
<name>A0ABS4J2Y5_9BACL</name>
<dbReference type="PANTHER" id="PTHR30472">
    <property type="entry name" value="FERRIC ENTEROBACTIN TRANSPORT SYSTEM PERMEASE PROTEIN"/>
    <property type="match status" value="1"/>
</dbReference>
<dbReference type="EMBL" id="JAGGLB010000020">
    <property type="protein sequence ID" value="MBP1993670.1"/>
    <property type="molecule type" value="Genomic_DNA"/>
</dbReference>
<keyword evidence="10" id="KW-1185">Reference proteome</keyword>
<sequence>MLSRAWSKVGSVGFFPLVLIVLVGMNLVILCLQIVLGDFPISVNDAFKAVAGIGNERYDLVVNRFRFPRALVGFLVGAGLALSGVILQGITRNPLASPGVIGLNSGAALLTVSAIILVPAFPVALLPFAAFLGAFLAAALSYMLAWRRGLSAVRLVLVGVSISASAGAFVTFLLTFSDIYDAKRAVVWMTGSIYGRSWEHFWPLLPWLLVLFPLLMLLGKQLDVIQLGDELAKGLGSRLERSRGILLLISVSLAGASVAMAGTIGFVGLMAPHISRYLVGAASRRLMPTAALIGGMIVMLADLLGRTLLRPMEIPCGILIAMIGAPYMIYLLYKKRNM</sequence>
<evidence type="ECO:0000256" key="7">
    <source>
        <dbReference type="ARBA" id="ARBA00023136"/>
    </source>
</evidence>
<dbReference type="Proteomes" id="UP001519287">
    <property type="component" value="Unassembled WGS sequence"/>
</dbReference>
<organism evidence="9 10">
    <name type="scientific">Paenibacillus eucommiae</name>
    <dbReference type="NCBI Taxonomy" id="1355755"/>
    <lineage>
        <taxon>Bacteria</taxon>
        <taxon>Bacillati</taxon>
        <taxon>Bacillota</taxon>
        <taxon>Bacilli</taxon>
        <taxon>Bacillales</taxon>
        <taxon>Paenibacillaceae</taxon>
        <taxon>Paenibacillus</taxon>
    </lineage>
</organism>
<evidence type="ECO:0000313" key="10">
    <source>
        <dbReference type="Proteomes" id="UP001519287"/>
    </source>
</evidence>
<comment type="subcellular location">
    <subcellularLocation>
        <location evidence="1">Cell membrane</location>
        <topology evidence="1">Multi-pass membrane protein</topology>
    </subcellularLocation>
</comment>
<evidence type="ECO:0000256" key="6">
    <source>
        <dbReference type="ARBA" id="ARBA00022989"/>
    </source>
</evidence>
<evidence type="ECO:0000256" key="8">
    <source>
        <dbReference type="SAM" id="Phobius"/>
    </source>
</evidence>
<comment type="caution">
    <text evidence="9">The sequence shown here is derived from an EMBL/GenBank/DDBJ whole genome shotgun (WGS) entry which is preliminary data.</text>
</comment>
<reference evidence="9 10" key="1">
    <citation type="submission" date="2021-03" db="EMBL/GenBank/DDBJ databases">
        <title>Genomic Encyclopedia of Type Strains, Phase IV (KMG-IV): sequencing the most valuable type-strain genomes for metagenomic binning, comparative biology and taxonomic classification.</title>
        <authorList>
            <person name="Goeker M."/>
        </authorList>
    </citation>
    <scope>NUCLEOTIDE SEQUENCE [LARGE SCALE GENOMIC DNA]</scope>
    <source>
        <strain evidence="9 10">DSM 26048</strain>
    </source>
</reference>
<keyword evidence="6 8" id="KW-1133">Transmembrane helix</keyword>
<evidence type="ECO:0000256" key="3">
    <source>
        <dbReference type="ARBA" id="ARBA00022448"/>
    </source>
</evidence>
<dbReference type="CDD" id="cd06550">
    <property type="entry name" value="TM_ABC_iron-siderophores_like"/>
    <property type="match status" value="1"/>
</dbReference>
<proteinExistence type="inferred from homology"/>
<evidence type="ECO:0000256" key="4">
    <source>
        <dbReference type="ARBA" id="ARBA00022475"/>
    </source>
</evidence>
<dbReference type="Pfam" id="PF01032">
    <property type="entry name" value="FecCD"/>
    <property type="match status" value="1"/>
</dbReference>
<feature type="transmembrane region" description="Helical" evidence="8">
    <location>
        <begin position="99"/>
        <end position="118"/>
    </location>
</feature>
<keyword evidence="4" id="KW-1003">Cell membrane</keyword>
<dbReference type="Gene3D" id="1.10.3470.10">
    <property type="entry name" value="ABC transporter involved in vitamin B12 uptake, BtuC"/>
    <property type="match status" value="1"/>
</dbReference>
<dbReference type="RefSeq" id="WP_209975551.1">
    <property type="nucleotide sequence ID" value="NZ_JAGGLB010000020.1"/>
</dbReference>
<keyword evidence="7 8" id="KW-0472">Membrane</keyword>
<dbReference type="InterPro" id="IPR037294">
    <property type="entry name" value="ABC_BtuC-like"/>
</dbReference>
<keyword evidence="5 8" id="KW-0812">Transmembrane</keyword>
<feature type="transmembrane region" description="Helical" evidence="8">
    <location>
        <begin position="200"/>
        <end position="218"/>
    </location>
</feature>
<evidence type="ECO:0000256" key="1">
    <source>
        <dbReference type="ARBA" id="ARBA00004651"/>
    </source>
</evidence>
<feature type="transmembrane region" description="Helical" evidence="8">
    <location>
        <begin position="286"/>
        <end position="304"/>
    </location>
</feature>
<evidence type="ECO:0000256" key="2">
    <source>
        <dbReference type="ARBA" id="ARBA00007935"/>
    </source>
</evidence>
<accession>A0ABS4J2Y5</accession>
<comment type="similarity">
    <text evidence="2">Belongs to the binding-protein-dependent transport system permease family. FecCD subfamily.</text>
</comment>
<dbReference type="InterPro" id="IPR000522">
    <property type="entry name" value="ABC_transptr_permease_BtuC"/>
</dbReference>
<feature type="transmembrane region" description="Helical" evidence="8">
    <location>
        <begin position="156"/>
        <end position="180"/>
    </location>
</feature>
<feature type="transmembrane region" description="Helical" evidence="8">
    <location>
        <begin position="12"/>
        <end position="36"/>
    </location>
</feature>
<feature type="transmembrane region" description="Helical" evidence="8">
    <location>
        <begin position="245"/>
        <end position="274"/>
    </location>
</feature>
<feature type="transmembrane region" description="Helical" evidence="8">
    <location>
        <begin position="316"/>
        <end position="333"/>
    </location>
</feature>
<dbReference type="SUPFAM" id="SSF81345">
    <property type="entry name" value="ABC transporter involved in vitamin B12 uptake, BtuC"/>
    <property type="match status" value="1"/>
</dbReference>
<evidence type="ECO:0000256" key="5">
    <source>
        <dbReference type="ARBA" id="ARBA00022692"/>
    </source>
</evidence>